<evidence type="ECO:0000256" key="5">
    <source>
        <dbReference type="ARBA" id="ARBA00022801"/>
    </source>
</evidence>
<keyword evidence="5" id="KW-0378">Hydrolase</keyword>
<keyword evidence="6" id="KW-0695">RNA-directed DNA polymerase</keyword>
<dbReference type="InterPro" id="IPR041373">
    <property type="entry name" value="RT_RNaseH"/>
</dbReference>
<organism evidence="9 10">
    <name type="scientific">Araneus ventricosus</name>
    <name type="common">Orbweaver spider</name>
    <name type="synonym">Epeira ventricosa</name>
    <dbReference type="NCBI Taxonomy" id="182803"/>
    <lineage>
        <taxon>Eukaryota</taxon>
        <taxon>Metazoa</taxon>
        <taxon>Ecdysozoa</taxon>
        <taxon>Arthropoda</taxon>
        <taxon>Chelicerata</taxon>
        <taxon>Arachnida</taxon>
        <taxon>Araneae</taxon>
        <taxon>Araneomorphae</taxon>
        <taxon>Entelegynae</taxon>
        <taxon>Araneoidea</taxon>
        <taxon>Araneidae</taxon>
        <taxon>Araneus</taxon>
    </lineage>
</organism>
<evidence type="ECO:0000256" key="6">
    <source>
        <dbReference type="ARBA" id="ARBA00022918"/>
    </source>
</evidence>
<dbReference type="GO" id="GO:0016787">
    <property type="term" value="F:hydrolase activity"/>
    <property type="evidence" value="ECO:0007669"/>
    <property type="project" value="UniProtKB-KW"/>
</dbReference>
<evidence type="ECO:0000256" key="3">
    <source>
        <dbReference type="ARBA" id="ARBA00022722"/>
    </source>
</evidence>
<feature type="domain" description="Reverse transcriptase RNase H-like" evidence="7">
    <location>
        <begin position="1"/>
        <end position="39"/>
    </location>
</feature>
<dbReference type="GO" id="GO:0003964">
    <property type="term" value="F:RNA-directed DNA polymerase activity"/>
    <property type="evidence" value="ECO:0007669"/>
    <property type="project" value="UniProtKB-KW"/>
</dbReference>
<dbReference type="GO" id="GO:0004519">
    <property type="term" value="F:endonuclease activity"/>
    <property type="evidence" value="ECO:0007669"/>
    <property type="project" value="UniProtKB-KW"/>
</dbReference>
<reference evidence="9 10" key="1">
    <citation type="journal article" date="2019" name="Sci. Rep.">
        <title>Orb-weaving spider Araneus ventricosus genome elucidates the spidroin gene catalogue.</title>
        <authorList>
            <person name="Kono N."/>
            <person name="Nakamura H."/>
            <person name="Ohtoshi R."/>
            <person name="Moran D.A.P."/>
            <person name="Shinohara A."/>
            <person name="Yoshida Y."/>
            <person name="Fujiwara M."/>
            <person name="Mori M."/>
            <person name="Tomita M."/>
            <person name="Arakawa K."/>
        </authorList>
    </citation>
    <scope>NUCLEOTIDE SEQUENCE [LARGE SCALE GENOMIC DNA]</scope>
</reference>
<sequence length="213" mass="24490">MLEGREVVIYTDHKPLIFAFTRKHNNSSRQIRYLEFISQIDIRYIAGSDNVVADTFSRISEITLLNFNNFRGLAEDQFSDQELQSLMGSGTGLELRPMLFASSEELFFMYSWAPYVTKPFGRQMFNSIHNLSHPGVKDTQKLVSARFAWKNINKDYALWCKKLHPVPKIQSYTSHKVNCGQLCFTICAFFACAYRSGWTAQPSSKNDLVIDLC</sequence>
<evidence type="ECO:0000313" key="10">
    <source>
        <dbReference type="Proteomes" id="UP000499080"/>
    </source>
</evidence>
<comment type="caution">
    <text evidence="9">The sequence shown here is derived from an EMBL/GenBank/DDBJ whole genome shotgun (WGS) entry which is preliminary data.</text>
</comment>
<accession>A0A4Y2B8U2</accession>
<keyword evidence="3" id="KW-0540">Nuclease</keyword>
<name>A0A4Y2B8U2_ARAVE</name>
<dbReference type="Pfam" id="PF17917">
    <property type="entry name" value="RT_RNaseH"/>
    <property type="match status" value="1"/>
</dbReference>
<dbReference type="Proteomes" id="UP000499080">
    <property type="component" value="Unassembled WGS sequence"/>
</dbReference>
<dbReference type="EMBL" id="BGPR01000055">
    <property type="protein sequence ID" value="GBL87745.1"/>
    <property type="molecule type" value="Genomic_DNA"/>
</dbReference>
<keyword evidence="10" id="KW-1185">Reference proteome</keyword>
<keyword evidence="1" id="KW-0808">Transferase</keyword>
<protein>
    <submittedName>
        <fullName evidence="9">Uncharacterized protein</fullName>
    </submittedName>
</protein>
<dbReference type="InterPro" id="IPR041588">
    <property type="entry name" value="Integrase_H2C2"/>
</dbReference>
<evidence type="ECO:0000313" key="9">
    <source>
        <dbReference type="EMBL" id="GBL87745.1"/>
    </source>
</evidence>
<feature type="domain" description="Integrase zinc-binding" evidence="8">
    <location>
        <begin position="121"/>
        <end position="161"/>
    </location>
</feature>
<evidence type="ECO:0000256" key="4">
    <source>
        <dbReference type="ARBA" id="ARBA00022759"/>
    </source>
</evidence>
<evidence type="ECO:0000256" key="1">
    <source>
        <dbReference type="ARBA" id="ARBA00022679"/>
    </source>
</evidence>
<evidence type="ECO:0000256" key="2">
    <source>
        <dbReference type="ARBA" id="ARBA00022695"/>
    </source>
</evidence>
<dbReference type="AlphaFoldDB" id="A0A4Y2B8U2"/>
<keyword evidence="4" id="KW-0255">Endonuclease</keyword>
<evidence type="ECO:0000259" key="8">
    <source>
        <dbReference type="Pfam" id="PF17921"/>
    </source>
</evidence>
<dbReference type="OrthoDB" id="422540at2759"/>
<evidence type="ECO:0000259" key="7">
    <source>
        <dbReference type="Pfam" id="PF17917"/>
    </source>
</evidence>
<proteinExistence type="predicted"/>
<dbReference type="Pfam" id="PF17921">
    <property type="entry name" value="Integrase_H2C2"/>
    <property type="match status" value="1"/>
</dbReference>
<dbReference type="Gene3D" id="1.10.340.70">
    <property type="match status" value="1"/>
</dbReference>
<gene>
    <name evidence="9" type="ORF">AVEN_81354_1</name>
</gene>
<keyword evidence="2" id="KW-0548">Nucleotidyltransferase</keyword>